<accession>A0A1I7X3D4</accession>
<name>A0A1I7X3D4_HETBA</name>
<proteinExistence type="predicted"/>
<dbReference type="Proteomes" id="UP000095283">
    <property type="component" value="Unplaced"/>
</dbReference>
<organism evidence="1 2">
    <name type="scientific">Heterorhabditis bacteriophora</name>
    <name type="common">Entomopathogenic nematode worm</name>
    <dbReference type="NCBI Taxonomy" id="37862"/>
    <lineage>
        <taxon>Eukaryota</taxon>
        <taxon>Metazoa</taxon>
        <taxon>Ecdysozoa</taxon>
        <taxon>Nematoda</taxon>
        <taxon>Chromadorea</taxon>
        <taxon>Rhabditida</taxon>
        <taxon>Rhabditina</taxon>
        <taxon>Rhabditomorpha</taxon>
        <taxon>Strongyloidea</taxon>
        <taxon>Heterorhabditidae</taxon>
        <taxon>Heterorhabditis</taxon>
    </lineage>
</organism>
<dbReference type="AlphaFoldDB" id="A0A1I7X3D4"/>
<dbReference type="WBParaSite" id="Hba_11925">
    <property type="protein sequence ID" value="Hba_11925"/>
    <property type="gene ID" value="Hba_11925"/>
</dbReference>
<keyword evidence="1" id="KW-1185">Reference proteome</keyword>
<evidence type="ECO:0000313" key="1">
    <source>
        <dbReference type="Proteomes" id="UP000095283"/>
    </source>
</evidence>
<protein>
    <submittedName>
        <fullName evidence="2">Hydrocephalus-inducing protein homolog</fullName>
    </submittedName>
</protein>
<evidence type="ECO:0000313" key="2">
    <source>
        <dbReference type="WBParaSite" id="Hba_11925"/>
    </source>
</evidence>
<sequence length="153" mass="18436">MFYNQRVMVEPWYEQSPMQQSFTFEASELPTKNVVVYCDRAEVKRVVVANLAKGTNEIIIQVCFFPVSYIDLKNIFQDKDMLIFSYRDFFYGVIEVQYQEMPIDTETETEKVTSKCLLVMSLFNRVQKYRMEVEYYAVHYPKKKYRKIMLYVK</sequence>
<reference evidence="2" key="1">
    <citation type="submission" date="2016-11" db="UniProtKB">
        <authorList>
            <consortium name="WormBaseParasite"/>
        </authorList>
    </citation>
    <scope>IDENTIFICATION</scope>
</reference>